<evidence type="ECO:0000313" key="3">
    <source>
        <dbReference type="Proteomes" id="UP000001037"/>
    </source>
</evidence>
<dbReference type="InterPro" id="IPR036390">
    <property type="entry name" value="WH_DNA-bd_sf"/>
</dbReference>
<protein>
    <submittedName>
        <fullName evidence="2">Regulatory protein GntR HTH</fullName>
    </submittedName>
</protein>
<reference evidence="2 3" key="1">
    <citation type="journal article" date="2011" name="Stand. Genomic Sci.">
        <title>Complete genome sequence of the hyperthermophilic chemolithoautotroph Pyrolobus fumarii type strain (1A).</title>
        <authorList>
            <person name="Anderson I."/>
            <person name="Goker M."/>
            <person name="Nolan M."/>
            <person name="Lucas S."/>
            <person name="Hammon N."/>
            <person name="Deshpande S."/>
            <person name="Cheng J.F."/>
            <person name="Tapia R."/>
            <person name="Han C."/>
            <person name="Goodwin L."/>
            <person name="Pitluck S."/>
            <person name="Huntemann M."/>
            <person name="Liolios K."/>
            <person name="Ivanova N."/>
            <person name="Pagani I."/>
            <person name="Mavromatis K."/>
            <person name="Ovchinikova G."/>
            <person name="Pati A."/>
            <person name="Chen A."/>
            <person name="Palaniappan K."/>
            <person name="Land M."/>
            <person name="Hauser L."/>
            <person name="Brambilla E.M."/>
            <person name="Huber H."/>
            <person name="Yasawong M."/>
            <person name="Rohde M."/>
            <person name="Spring S."/>
            <person name="Abt B."/>
            <person name="Sikorski J."/>
            <person name="Wirth R."/>
            <person name="Detter J.C."/>
            <person name="Woyke T."/>
            <person name="Bristow J."/>
            <person name="Eisen J.A."/>
            <person name="Markowitz V."/>
            <person name="Hugenholtz P."/>
            <person name="Kyrpides N.C."/>
            <person name="Klenk H.P."/>
            <person name="Lapidus A."/>
        </authorList>
    </citation>
    <scope>NUCLEOTIDE SEQUENCE [LARGE SCALE GENOMIC DNA]</scope>
    <source>
        <strain evidence="3">DSM 11204 / 1A</strain>
    </source>
</reference>
<dbReference type="Proteomes" id="UP000001037">
    <property type="component" value="Chromosome"/>
</dbReference>
<evidence type="ECO:0000256" key="1">
    <source>
        <dbReference type="SAM" id="MobiDB-lite"/>
    </source>
</evidence>
<dbReference type="HOGENOM" id="CLU_2379532_0_0_2"/>
<dbReference type="InParanoid" id="G0ECK7"/>
<dbReference type="GeneID" id="52281894"/>
<dbReference type="Gene3D" id="1.10.10.10">
    <property type="entry name" value="Winged helix-like DNA-binding domain superfamily/Winged helix DNA-binding domain"/>
    <property type="match status" value="1"/>
</dbReference>
<dbReference type="KEGG" id="pfm:Pyrfu_1722"/>
<dbReference type="AlphaFoldDB" id="G0ECK7"/>
<proteinExistence type="predicted"/>
<evidence type="ECO:0000313" key="2">
    <source>
        <dbReference type="EMBL" id="AEM39577.1"/>
    </source>
</evidence>
<feature type="compositionally biased region" description="Polar residues" evidence="1">
    <location>
        <begin position="85"/>
        <end position="94"/>
    </location>
</feature>
<feature type="region of interest" description="Disordered" evidence="1">
    <location>
        <begin position="75"/>
        <end position="94"/>
    </location>
</feature>
<dbReference type="OrthoDB" id="15524at2157"/>
<dbReference type="SUPFAM" id="SSF46785">
    <property type="entry name" value="Winged helix' DNA-binding domain"/>
    <property type="match status" value="1"/>
</dbReference>
<dbReference type="EMBL" id="CP002838">
    <property type="protein sequence ID" value="AEM39577.1"/>
    <property type="molecule type" value="Genomic_DNA"/>
</dbReference>
<dbReference type="InterPro" id="IPR036388">
    <property type="entry name" value="WH-like_DNA-bd_sf"/>
</dbReference>
<dbReference type="RefSeq" id="WP_014027254.1">
    <property type="nucleotide sequence ID" value="NC_015931.1"/>
</dbReference>
<name>G0ECK7_PYRF1</name>
<dbReference type="eggNOG" id="arCOG07512">
    <property type="taxonomic scope" value="Archaea"/>
</dbReference>
<accession>G0ECK7</accession>
<dbReference type="STRING" id="694429.Pyrfu_1722"/>
<gene>
    <name evidence="2" type="ordered locus">Pyrfu_1722</name>
</gene>
<sequence length="94" mass="10295">MRISLSISLEDWASHALRGKKFVTVYEVARMLGVSPKTAGKILRRLESLGIVERWSRRAYRVKLEVAGVANRDVQASEAGPGHSRASSFAQAVG</sequence>
<organism evidence="2 3">
    <name type="scientific">Pyrolobus fumarii (strain DSM 11204 / 1A)</name>
    <dbReference type="NCBI Taxonomy" id="694429"/>
    <lineage>
        <taxon>Archaea</taxon>
        <taxon>Thermoproteota</taxon>
        <taxon>Thermoprotei</taxon>
        <taxon>Desulfurococcales</taxon>
        <taxon>Pyrodictiaceae</taxon>
        <taxon>Pyrolobus</taxon>
    </lineage>
</organism>
<keyword evidence="3" id="KW-1185">Reference proteome</keyword>